<keyword evidence="7" id="KW-1185">Reference proteome</keyword>
<evidence type="ECO:0000256" key="2">
    <source>
        <dbReference type="ARBA" id="ARBA00023043"/>
    </source>
</evidence>
<feature type="compositionally biased region" description="Low complexity" evidence="5">
    <location>
        <begin position="467"/>
        <end position="482"/>
    </location>
</feature>
<feature type="region of interest" description="Disordered" evidence="5">
    <location>
        <begin position="1112"/>
        <end position="1161"/>
    </location>
</feature>
<protein>
    <submittedName>
        <fullName evidence="6">Uncharacterized protein</fullName>
    </submittedName>
</protein>
<feature type="repeat" description="ANK" evidence="3">
    <location>
        <begin position="38"/>
        <end position="70"/>
    </location>
</feature>
<sequence>MAISVQQLFRAIQASDFEAAKRAFNLNPSLVHAKHPRDSHTPLHAAAALGNLQLLRDLLHQGASCQGLDCNNETPLHVASRQGHAAVVRELLTDAGRRSCVKSTNRDGATPLHLAVVAGHADVVQALVNAGARTDARDRAGRTPQDLVGPSQPALADILTQGRQLTPASAGRAMRRTGSPTLSPQPRRASSRASSGGMRSGPAQHQQQQQEPANVPQQMQQQAQPAAYHQTYQVEPQSAQLRSNEPVRPENGGPQPGHVKLHSPAAHHALPGGPFNAGAATPASSGAQGAFGMHYQQRQPQQPQAQQQPPSQLGPLRSARAAGPLAASAAAMAAVNDLARSFDYHPPTAHGMAPGGGAAAAAHTSSSLSAGGLRQQLSHGGIMAATGSYIVSPEASSGLLQGSAAAGSAPHTHPQQPGTTATTAAVQAAAHATTQQQEHAAAAAPAQPEAVGPLSAGASLIYGQPSRRSLSMVPGSSSMGPSTTANPGAAMGHSNALPPCPPNLAALAAAVSANSRVGPLSQPLQAQLNDLAAKVGQLEAWFEAQVELIPEWQKVLGVVQGIKRQLEEQQARQEEAEDALHSQQLTGLSLAAQVTALERARAADGEVLACVPQHTSELKEVRQEQASLKASLAEFGEQVRQLQAQMVHTASAEAARNAADECQMRSLAAALSANSARLATLEESQLAPLSSSMAANSSRVAALEAGLEELRGQLAAQQQQQQESNCEAADGGNAAPEERLAALEASLAELQLSMAHMHGTAVSEAGSELRASTSARAVASAAAAASAAAGKQSSGGIAVLEVQSELGELRARVADLSACLAGAGGGAVEEAFLPFMETTSNCLQQHEQQLDTIQALVPKLESVVAQRAQMCELMQQVAALQTAFNLLTGAKPTPSKEAARPNPSMLASGPMVSHKAAADYLAMATSMVKLQGQMGGLAAAVDTLQEEWGATEERLTTQQDAVKSAWEAERSRLAAAEREAVRRMADQQRELRVREERLTQIREAALAEEAARRSQLDSEARVDSALAGMSGQQQQLQGRLAGLADTTEALQEQLAALQAEVESSLVNLGPHISAMMAAQEASEQHQHASTAAAAARAPFPQEFSAMLSSLDATNPIHEPEPEETPQAPNPFAGDSSRGTSPRPAGPTQRISSGSIGWQQQQGDVHTSTALAYAEVTGGVCHVNLLPVPATAMRPADAPPAGTAAAPGMLPSSVSSAPPAAPVAAKKAGWFSRTLGSHGKAARHQHRYAAVPSQPQQADEDVALLDQVTALALSDTEQDVGGDAASPERRAKSGSRIADQALLRAGAGAGSSQGKHAGSSSSKWKKPWQKLGFGGKSSGGAAAGADVRPLRG</sequence>
<dbReference type="PANTHER" id="PTHR24198:SF165">
    <property type="entry name" value="ANKYRIN REPEAT-CONTAINING PROTEIN-RELATED"/>
    <property type="match status" value="1"/>
</dbReference>
<evidence type="ECO:0000313" key="7">
    <source>
        <dbReference type="Proteomes" id="UP001244341"/>
    </source>
</evidence>
<dbReference type="Proteomes" id="UP001244341">
    <property type="component" value="Chromosome 1b"/>
</dbReference>
<keyword evidence="1" id="KW-0677">Repeat</keyword>
<dbReference type="PROSITE" id="PS50297">
    <property type="entry name" value="ANK_REP_REGION"/>
    <property type="match status" value="3"/>
</dbReference>
<feature type="region of interest" description="Disordered" evidence="5">
    <location>
        <begin position="467"/>
        <end position="493"/>
    </location>
</feature>
<name>A0ABY8TFW1_TETOB</name>
<feature type="compositionally biased region" description="Gly residues" evidence="5">
    <location>
        <begin position="1331"/>
        <end position="1341"/>
    </location>
</feature>
<gene>
    <name evidence="6" type="ORF">OEZ85_007411</name>
</gene>
<feature type="region of interest" description="Disordered" evidence="5">
    <location>
        <begin position="400"/>
        <end position="449"/>
    </location>
</feature>
<feature type="region of interest" description="Disordered" evidence="5">
    <location>
        <begin position="1275"/>
        <end position="1351"/>
    </location>
</feature>
<feature type="compositionally biased region" description="Low complexity" evidence="5">
    <location>
        <begin position="1148"/>
        <end position="1161"/>
    </location>
</feature>
<feature type="coiled-coil region" evidence="4">
    <location>
        <begin position="1040"/>
        <end position="1067"/>
    </location>
</feature>
<keyword evidence="4" id="KW-0175">Coiled coil</keyword>
<evidence type="ECO:0000313" key="6">
    <source>
        <dbReference type="EMBL" id="WIA07933.1"/>
    </source>
</evidence>
<dbReference type="SMART" id="SM00248">
    <property type="entry name" value="ANK"/>
    <property type="match status" value="3"/>
</dbReference>
<accession>A0ABY8TFW1</accession>
<feature type="compositionally biased region" description="Polar residues" evidence="5">
    <location>
        <begin position="234"/>
        <end position="243"/>
    </location>
</feature>
<feature type="compositionally biased region" description="Low complexity" evidence="5">
    <location>
        <begin position="296"/>
        <end position="317"/>
    </location>
</feature>
<feature type="coiled-coil region" evidence="4">
    <location>
        <begin position="559"/>
        <end position="586"/>
    </location>
</feature>
<evidence type="ECO:0000256" key="4">
    <source>
        <dbReference type="SAM" id="Coils"/>
    </source>
</evidence>
<reference evidence="6 7" key="1">
    <citation type="submission" date="2023-05" db="EMBL/GenBank/DDBJ databases">
        <title>A 100% complete, gapless, phased diploid assembly of the Scenedesmus obliquus UTEX 3031 genome.</title>
        <authorList>
            <person name="Biondi T.C."/>
            <person name="Hanschen E.R."/>
            <person name="Kwon T."/>
            <person name="Eng W."/>
            <person name="Kruse C.P.S."/>
            <person name="Koehler S.I."/>
            <person name="Kunde Y."/>
            <person name="Gleasner C.D."/>
            <person name="You Mak K.T."/>
            <person name="Polle J."/>
            <person name="Hovde B.T."/>
            <person name="Starkenburg S.R."/>
        </authorList>
    </citation>
    <scope>NUCLEOTIDE SEQUENCE [LARGE SCALE GENOMIC DNA]</scope>
    <source>
        <strain evidence="6 7">DOE0152z</strain>
    </source>
</reference>
<feature type="coiled-coil region" evidence="4">
    <location>
        <begin position="618"/>
        <end position="645"/>
    </location>
</feature>
<feature type="repeat" description="ANK" evidence="3">
    <location>
        <begin position="71"/>
        <end position="92"/>
    </location>
</feature>
<feature type="region of interest" description="Disordered" evidence="5">
    <location>
        <begin position="163"/>
        <end position="317"/>
    </location>
</feature>
<evidence type="ECO:0000256" key="5">
    <source>
        <dbReference type="SAM" id="MobiDB-lite"/>
    </source>
</evidence>
<dbReference type="InterPro" id="IPR002110">
    <property type="entry name" value="Ankyrin_rpt"/>
</dbReference>
<organism evidence="6 7">
    <name type="scientific">Tetradesmus obliquus</name>
    <name type="common">Green alga</name>
    <name type="synonym">Acutodesmus obliquus</name>
    <dbReference type="NCBI Taxonomy" id="3088"/>
    <lineage>
        <taxon>Eukaryota</taxon>
        <taxon>Viridiplantae</taxon>
        <taxon>Chlorophyta</taxon>
        <taxon>core chlorophytes</taxon>
        <taxon>Chlorophyceae</taxon>
        <taxon>CS clade</taxon>
        <taxon>Sphaeropleales</taxon>
        <taxon>Scenedesmaceae</taxon>
        <taxon>Tetradesmus</taxon>
    </lineage>
</organism>
<feature type="compositionally biased region" description="Low complexity" evidence="5">
    <location>
        <begin position="1309"/>
        <end position="1321"/>
    </location>
</feature>
<evidence type="ECO:0000256" key="1">
    <source>
        <dbReference type="ARBA" id="ARBA00022737"/>
    </source>
</evidence>
<feature type="compositionally biased region" description="Low complexity" evidence="5">
    <location>
        <begin position="184"/>
        <end position="233"/>
    </location>
</feature>
<dbReference type="PANTHER" id="PTHR24198">
    <property type="entry name" value="ANKYRIN REPEAT AND PROTEIN KINASE DOMAIN-CONTAINING PROTEIN"/>
    <property type="match status" value="1"/>
</dbReference>
<dbReference type="PROSITE" id="PS50088">
    <property type="entry name" value="ANK_REPEAT"/>
    <property type="match status" value="3"/>
</dbReference>
<feature type="compositionally biased region" description="Low complexity" evidence="5">
    <location>
        <begin position="713"/>
        <end position="722"/>
    </location>
</feature>
<dbReference type="SUPFAM" id="SSF48403">
    <property type="entry name" value="Ankyrin repeat"/>
    <property type="match status" value="1"/>
</dbReference>
<keyword evidence="2 3" id="KW-0040">ANK repeat</keyword>
<evidence type="ECO:0000256" key="3">
    <source>
        <dbReference type="PROSITE-ProRule" id="PRU00023"/>
    </source>
</evidence>
<dbReference type="Pfam" id="PF12796">
    <property type="entry name" value="Ank_2"/>
    <property type="match status" value="1"/>
</dbReference>
<dbReference type="Gene3D" id="1.25.40.20">
    <property type="entry name" value="Ankyrin repeat-containing domain"/>
    <property type="match status" value="1"/>
</dbReference>
<dbReference type="EMBL" id="CP126208">
    <property type="protein sequence ID" value="WIA07933.1"/>
    <property type="molecule type" value="Genomic_DNA"/>
</dbReference>
<proteinExistence type="predicted"/>
<dbReference type="InterPro" id="IPR036770">
    <property type="entry name" value="Ankyrin_rpt-contain_sf"/>
</dbReference>
<feature type="region of interest" description="Disordered" evidence="5">
    <location>
        <begin position="713"/>
        <end position="733"/>
    </location>
</feature>
<feature type="repeat" description="ANK" evidence="3">
    <location>
        <begin position="107"/>
        <end position="139"/>
    </location>
</feature>